<evidence type="ECO:0000256" key="1">
    <source>
        <dbReference type="ARBA" id="ARBA00022857"/>
    </source>
</evidence>
<keyword evidence="1" id="KW-0521">NADP</keyword>
<dbReference type="KEGG" id="more:E1B28_008036"/>
<dbReference type="InterPro" id="IPR008030">
    <property type="entry name" value="NmrA-like"/>
</dbReference>
<keyword evidence="5" id="KW-1185">Reference proteome</keyword>
<dbReference type="SUPFAM" id="SSF51735">
    <property type="entry name" value="NAD(P)-binding Rossmann-fold domains"/>
    <property type="match status" value="1"/>
</dbReference>
<dbReference type="Proteomes" id="UP001049176">
    <property type="component" value="Chromosome 4"/>
</dbReference>
<evidence type="ECO:0000256" key="2">
    <source>
        <dbReference type="ARBA" id="ARBA00023002"/>
    </source>
</evidence>
<dbReference type="InterPro" id="IPR051609">
    <property type="entry name" value="NmrA/Isoflavone_reductase-like"/>
</dbReference>
<dbReference type="Gene3D" id="3.40.50.720">
    <property type="entry name" value="NAD(P)-binding Rossmann-like Domain"/>
    <property type="match status" value="1"/>
</dbReference>
<protein>
    <recommendedName>
        <fullName evidence="3">NmrA-like domain-containing protein</fullName>
    </recommendedName>
</protein>
<dbReference type="PANTHER" id="PTHR47706">
    <property type="entry name" value="NMRA-LIKE FAMILY PROTEIN"/>
    <property type="match status" value="1"/>
</dbReference>
<name>A0A9P7S4P7_9AGAR</name>
<accession>A0A9P7S4P7</accession>
<reference evidence="4" key="1">
    <citation type="journal article" date="2021" name="Genome Biol. Evol.">
        <title>The assembled and annotated genome of the fairy-ring fungus Marasmius oreades.</title>
        <authorList>
            <person name="Hiltunen M."/>
            <person name="Ament-Velasquez S.L."/>
            <person name="Johannesson H."/>
        </authorList>
    </citation>
    <scope>NUCLEOTIDE SEQUENCE</scope>
    <source>
        <strain evidence="4">03SP1</strain>
    </source>
</reference>
<dbReference type="OrthoDB" id="9974981at2759"/>
<organism evidence="4 5">
    <name type="scientific">Marasmius oreades</name>
    <name type="common">fairy-ring Marasmius</name>
    <dbReference type="NCBI Taxonomy" id="181124"/>
    <lineage>
        <taxon>Eukaryota</taxon>
        <taxon>Fungi</taxon>
        <taxon>Dikarya</taxon>
        <taxon>Basidiomycota</taxon>
        <taxon>Agaricomycotina</taxon>
        <taxon>Agaricomycetes</taxon>
        <taxon>Agaricomycetidae</taxon>
        <taxon>Agaricales</taxon>
        <taxon>Marasmiineae</taxon>
        <taxon>Marasmiaceae</taxon>
        <taxon>Marasmius</taxon>
    </lineage>
</organism>
<dbReference type="EMBL" id="CM032184">
    <property type="protein sequence ID" value="KAG7094438.1"/>
    <property type="molecule type" value="Genomic_DNA"/>
</dbReference>
<gene>
    <name evidence="4" type="ORF">E1B28_008036</name>
</gene>
<keyword evidence="2" id="KW-0560">Oxidoreductase</keyword>
<proteinExistence type="predicted"/>
<dbReference type="InterPro" id="IPR036291">
    <property type="entry name" value="NAD(P)-bd_dom_sf"/>
</dbReference>
<sequence length="308" mass="34817">MPSYTKQIVFLVGSTGNTGSSIVRALAKQPERFVIKALVRPSSMDKPIVQEFRKLGVEIVPGDLADDTQESLETKLQNTDILINTTLPFIREHQNKLFLAAKHSGVKRVVPSDFGPSAPPGVMKYQDSKLKLRQFIIKNEIPCTFIQVGWWPSLLFPYRHSVEGTSIRITMGKRFYGSGKVKIAYTDLERVGDFVARIITDPRTLNKTVQTWDGETTLEEVWDIASRITGENFDDYPRFSAEDIESTLRNNPDFITMVMSEYRRSVFIRGDNTVEKAVGLGALDARVLYPDYVPLPLEEIAKKFYGSN</sequence>
<evidence type="ECO:0000259" key="3">
    <source>
        <dbReference type="Pfam" id="PF05368"/>
    </source>
</evidence>
<dbReference type="PANTHER" id="PTHR47706:SF9">
    <property type="entry name" value="NMRA-LIKE DOMAIN-CONTAINING PROTEIN-RELATED"/>
    <property type="match status" value="1"/>
</dbReference>
<comment type="caution">
    <text evidence="4">The sequence shown here is derived from an EMBL/GenBank/DDBJ whole genome shotgun (WGS) entry which is preliminary data.</text>
</comment>
<dbReference type="GeneID" id="66077112"/>
<evidence type="ECO:0000313" key="5">
    <source>
        <dbReference type="Proteomes" id="UP001049176"/>
    </source>
</evidence>
<feature type="domain" description="NmrA-like" evidence="3">
    <location>
        <begin position="6"/>
        <end position="290"/>
    </location>
</feature>
<evidence type="ECO:0000313" key="4">
    <source>
        <dbReference type="EMBL" id="KAG7094438.1"/>
    </source>
</evidence>
<dbReference type="AlphaFoldDB" id="A0A9P7S4P7"/>
<dbReference type="Pfam" id="PF05368">
    <property type="entry name" value="NmrA"/>
    <property type="match status" value="1"/>
</dbReference>
<dbReference type="GO" id="GO:0016491">
    <property type="term" value="F:oxidoreductase activity"/>
    <property type="evidence" value="ECO:0007669"/>
    <property type="project" value="UniProtKB-KW"/>
</dbReference>
<dbReference type="Gene3D" id="3.90.25.10">
    <property type="entry name" value="UDP-galactose 4-epimerase, domain 1"/>
    <property type="match status" value="1"/>
</dbReference>
<dbReference type="RefSeq" id="XP_043010908.1">
    <property type="nucleotide sequence ID" value="XM_043152821.1"/>
</dbReference>